<name>A0A091BRJ6_9GAMM</name>
<dbReference type="eggNOG" id="COG3103">
    <property type="taxonomic scope" value="Bacteria"/>
</dbReference>
<dbReference type="SMART" id="SM00287">
    <property type="entry name" value="SH3b"/>
    <property type="match status" value="1"/>
</dbReference>
<dbReference type="Gene3D" id="2.30.30.40">
    <property type="entry name" value="SH3 Domains"/>
    <property type="match status" value="1"/>
</dbReference>
<evidence type="ECO:0000313" key="4">
    <source>
        <dbReference type="Proteomes" id="UP000029393"/>
    </source>
</evidence>
<evidence type="ECO:0000256" key="1">
    <source>
        <dbReference type="SAM" id="SignalP"/>
    </source>
</evidence>
<sequence>MLALALAAALAAGAVMAESGTVLRATELRSEPLASADVIGKLAAQQPVEITARQGAWAGLKTEDGQEGWARILNLRTGAGQGNAGSSDQLAAVFKTGSRGSSVATAVKGLSAEELMSASANHADVALLDEYAASPGEANGFAAEVPLATHQVAYLKEERSSRRRNR</sequence>
<feature type="signal peptide" evidence="1">
    <location>
        <begin position="1"/>
        <end position="17"/>
    </location>
</feature>
<dbReference type="STRING" id="1384056.N787_01115"/>
<reference evidence="3 4" key="1">
    <citation type="submission" date="2013-09" db="EMBL/GenBank/DDBJ databases">
        <title>Genome sequencing of Arenimonas metalli.</title>
        <authorList>
            <person name="Chen F."/>
            <person name="Wang G."/>
        </authorList>
    </citation>
    <scope>NUCLEOTIDE SEQUENCE [LARGE SCALE GENOMIC DNA]</scope>
    <source>
        <strain evidence="3 4">CF5-1</strain>
    </source>
</reference>
<feature type="domain" description="SH3b" evidence="2">
    <location>
        <begin position="17"/>
        <end position="76"/>
    </location>
</feature>
<comment type="caution">
    <text evidence="3">The sequence shown here is derived from an EMBL/GenBank/DDBJ whole genome shotgun (WGS) entry which is preliminary data.</text>
</comment>
<dbReference type="InterPro" id="IPR003646">
    <property type="entry name" value="SH3-like_bac-type"/>
</dbReference>
<dbReference type="Proteomes" id="UP000029393">
    <property type="component" value="Unassembled WGS sequence"/>
</dbReference>
<accession>A0A091BRJ6</accession>
<dbReference type="Pfam" id="PF08239">
    <property type="entry name" value="SH3_3"/>
    <property type="match status" value="1"/>
</dbReference>
<proteinExistence type="predicted"/>
<keyword evidence="4" id="KW-1185">Reference proteome</keyword>
<protein>
    <recommendedName>
        <fullName evidence="2">SH3b domain-containing protein</fullName>
    </recommendedName>
</protein>
<dbReference type="PATRIC" id="fig|1384056.3.peg.853"/>
<dbReference type="AlphaFoldDB" id="A0A091BRJ6"/>
<evidence type="ECO:0000313" key="3">
    <source>
        <dbReference type="EMBL" id="KFN46925.1"/>
    </source>
</evidence>
<dbReference type="EMBL" id="AVCK01000012">
    <property type="protein sequence ID" value="KFN46925.1"/>
    <property type="molecule type" value="Genomic_DNA"/>
</dbReference>
<evidence type="ECO:0000259" key="2">
    <source>
        <dbReference type="SMART" id="SM00287"/>
    </source>
</evidence>
<keyword evidence="1" id="KW-0732">Signal</keyword>
<gene>
    <name evidence="3" type="ORF">N787_01115</name>
</gene>
<feature type="chain" id="PRO_5001869974" description="SH3b domain-containing protein" evidence="1">
    <location>
        <begin position="18"/>
        <end position="166"/>
    </location>
</feature>
<organism evidence="3 4">
    <name type="scientific">Arenimonas metalli CF5-1</name>
    <dbReference type="NCBI Taxonomy" id="1384056"/>
    <lineage>
        <taxon>Bacteria</taxon>
        <taxon>Pseudomonadati</taxon>
        <taxon>Pseudomonadota</taxon>
        <taxon>Gammaproteobacteria</taxon>
        <taxon>Lysobacterales</taxon>
        <taxon>Lysobacteraceae</taxon>
        <taxon>Arenimonas</taxon>
    </lineage>
</organism>